<dbReference type="Gene3D" id="4.10.240.10">
    <property type="entry name" value="Zn(2)-C6 fungal-type DNA-binding domain"/>
    <property type="match status" value="1"/>
</dbReference>
<evidence type="ECO:0000256" key="8">
    <source>
        <dbReference type="SAM" id="Coils"/>
    </source>
</evidence>
<evidence type="ECO:0000313" key="11">
    <source>
        <dbReference type="EMBL" id="KIW39822.1"/>
    </source>
</evidence>
<evidence type="ECO:0000256" key="7">
    <source>
        <dbReference type="ARBA" id="ARBA00023242"/>
    </source>
</evidence>
<sequence>MPGILPMKMIRVGSAAQSRIAQACDRCRSKKIRCDGVRPCCTQCANVGFECKTSDKLSRRAFPRGYTESLEDRVRGLEAEVRELKSLLDEKDEKIDMLSRIHSFSPPARKCSDSLSPSQVVEVKAEVESAREEVLHVEIPAPVHSKATSTGSTTTASFIEAFDHKVQEAGRQTPGVSSSALQKAVQPVRQGLASGPKIPPRILSDQYINLFFQEWQPLLPVLHRPTFLRVYEQYVSNPDSGNWQNNKQSLAQLYLIFEISALSNITTSKKNAPSFESHWRKALYSTSSTASVSTLQCHVLAQICYLLRADSTHLLRHRGIAVTMCHELGLHQGHKYHSLSPLESETRKKVFWCQYVLDKFTSATTGTPMLLRDDDISAELPAEVDDENLSTQGFSPTLPGEVTKISSALALFRVTRILSKALDNLYPAKATYQLSLNKLHALSDELDQWSEELPEHLRLRFINDKPATHLVSDRSPLLSIAYFYTRSLIHRPLLCHSSGSSASAANIVLAAAGKHILQIMDLLIERRMSYTLPLNKIDLLLNSGLAILWQSLDLEEDSKLVKDNQKSLNYLTTMIQNESPIVASEFQKMATTFVTLDARPALSPKSMSPDTTAQRPSAARSAVSDPNKSKSTRKQLQAIASKWSSFNNNNTKTTRDEEECGRRATVPQTTPAPQMQQPHRAASTTSLSSTRSAPAVAAAAVASVAPHALAPCRSVDDPMMINLDYLPIGDDFGGDSQTRTSSSTMLPPKQQQQQQQTTAAAIMPSDASWDHLLNNFDNNNGCGLYPDMNANGLYQVPSNEWTTDAWNLTGMEFASKAPVPQSLLSFSEESLTSGDDFLFSAPPSNNGSAAATGEAIDLTEHYGGITIPVDDEFDVHEIEA</sequence>
<evidence type="ECO:0000259" key="10">
    <source>
        <dbReference type="PROSITE" id="PS50048"/>
    </source>
</evidence>
<dbReference type="OrthoDB" id="10001928at2759"/>
<dbReference type="GO" id="GO:0006351">
    <property type="term" value="P:DNA-templated transcription"/>
    <property type="evidence" value="ECO:0007669"/>
    <property type="project" value="InterPro"/>
</dbReference>
<dbReference type="VEuPathDB" id="FungiDB:PV06_08403"/>
<keyword evidence="6" id="KW-0804">Transcription</keyword>
<keyword evidence="5" id="KW-0238">DNA-binding</keyword>
<dbReference type="PANTHER" id="PTHR46910">
    <property type="entry name" value="TRANSCRIPTION FACTOR PDR1"/>
    <property type="match status" value="1"/>
</dbReference>
<dbReference type="FunFam" id="4.10.240.10:FF:000007">
    <property type="entry name" value="C6 transcription factor FacB"/>
    <property type="match status" value="1"/>
</dbReference>
<keyword evidence="12" id="KW-1185">Reference proteome</keyword>
<evidence type="ECO:0000256" key="4">
    <source>
        <dbReference type="ARBA" id="ARBA00023015"/>
    </source>
</evidence>
<dbReference type="Pfam" id="PF00172">
    <property type="entry name" value="Zn_clus"/>
    <property type="match status" value="1"/>
</dbReference>
<dbReference type="InterPro" id="IPR036864">
    <property type="entry name" value="Zn2-C6_fun-type_DNA-bd_sf"/>
</dbReference>
<dbReference type="GO" id="GO:0003677">
    <property type="term" value="F:DNA binding"/>
    <property type="evidence" value="ECO:0007669"/>
    <property type="project" value="UniProtKB-KW"/>
</dbReference>
<dbReference type="GO" id="GO:0000981">
    <property type="term" value="F:DNA-binding transcription factor activity, RNA polymerase II-specific"/>
    <property type="evidence" value="ECO:0007669"/>
    <property type="project" value="InterPro"/>
</dbReference>
<evidence type="ECO:0000256" key="2">
    <source>
        <dbReference type="ARBA" id="ARBA00022723"/>
    </source>
</evidence>
<dbReference type="InterPro" id="IPR050987">
    <property type="entry name" value="AtrR-like"/>
</dbReference>
<dbReference type="PROSITE" id="PS00463">
    <property type="entry name" value="ZN2_CY6_FUNGAL_1"/>
    <property type="match status" value="1"/>
</dbReference>
<dbReference type="Proteomes" id="UP000053342">
    <property type="component" value="Unassembled WGS sequence"/>
</dbReference>
<accession>A0A0D2BQN8</accession>
<keyword evidence="4" id="KW-0805">Transcription regulation</keyword>
<dbReference type="SMART" id="SM00906">
    <property type="entry name" value="Fungal_trans"/>
    <property type="match status" value="1"/>
</dbReference>
<feature type="coiled-coil region" evidence="8">
    <location>
        <begin position="67"/>
        <end position="101"/>
    </location>
</feature>
<dbReference type="GO" id="GO:0008270">
    <property type="term" value="F:zinc ion binding"/>
    <property type="evidence" value="ECO:0007669"/>
    <property type="project" value="InterPro"/>
</dbReference>
<dbReference type="GO" id="GO:0005634">
    <property type="term" value="C:nucleus"/>
    <property type="evidence" value="ECO:0007669"/>
    <property type="project" value="UniProtKB-SubCell"/>
</dbReference>
<dbReference type="CDD" id="cd12148">
    <property type="entry name" value="fungal_TF_MHR"/>
    <property type="match status" value="1"/>
</dbReference>
<dbReference type="RefSeq" id="XP_016260038.1">
    <property type="nucleotide sequence ID" value="XM_016409730.1"/>
</dbReference>
<keyword evidence="7" id="KW-0539">Nucleus</keyword>
<dbReference type="CDD" id="cd00067">
    <property type="entry name" value="GAL4"/>
    <property type="match status" value="1"/>
</dbReference>
<reference evidence="11 12" key="1">
    <citation type="submission" date="2015-01" db="EMBL/GenBank/DDBJ databases">
        <title>The Genome Sequence of Exophiala oligosperma CBS72588.</title>
        <authorList>
            <consortium name="The Broad Institute Genomics Platform"/>
            <person name="Cuomo C."/>
            <person name="de Hoog S."/>
            <person name="Gorbushina A."/>
            <person name="Stielow B."/>
            <person name="Teixiera M."/>
            <person name="Abouelleil A."/>
            <person name="Chapman S.B."/>
            <person name="Priest M."/>
            <person name="Young S.K."/>
            <person name="Wortman J."/>
            <person name="Nusbaum C."/>
            <person name="Birren B."/>
        </authorList>
    </citation>
    <scope>NUCLEOTIDE SEQUENCE [LARGE SCALE GENOMIC DNA]</scope>
    <source>
        <strain evidence="11 12">CBS 72588</strain>
    </source>
</reference>
<dbReference type="Pfam" id="PF04082">
    <property type="entry name" value="Fungal_trans"/>
    <property type="match status" value="1"/>
</dbReference>
<keyword evidence="3" id="KW-0862">Zinc</keyword>
<name>A0A0D2BQN8_9EURO</name>
<dbReference type="CDD" id="cd15485">
    <property type="entry name" value="ZIP_Cat8"/>
    <property type="match status" value="1"/>
</dbReference>
<feature type="compositionally biased region" description="Polar residues" evidence="9">
    <location>
        <begin position="735"/>
        <end position="745"/>
    </location>
</feature>
<gene>
    <name evidence="11" type="ORF">PV06_08403</name>
</gene>
<keyword evidence="2" id="KW-0479">Metal-binding</keyword>
<dbReference type="PANTHER" id="PTHR46910:SF12">
    <property type="entry name" value="REGULATORY PROTEIN CAT8"/>
    <property type="match status" value="1"/>
</dbReference>
<comment type="subcellular location">
    <subcellularLocation>
        <location evidence="1">Nucleus</location>
    </subcellularLocation>
</comment>
<feature type="region of interest" description="Disordered" evidence="9">
    <location>
        <begin position="601"/>
        <end position="689"/>
    </location>
</feature>
<feature type="compositionally biased region" description="Low complexity" evidence="9">
    <location>
        <begin position="665"/>
        <end position="689"/>
    </location>
</feature>
<evidence type="ECO:0000256" key="5">
    <source>
        <dbReference type="ARBA" id="ARBA00023125"/>
    </source>
</evidence>
<dbReference type="SMART" id="SM00066">
    <property type="entry name" value="GAL4"/>
    <property type="match status" value="1"/>
</dbReference>
<protein>
    <recommendedName>
        <fullName evidence="10">Zn(2)-C6 fungal-type domain-containing protein</fullName>
    </recommendedName>
</protein>
<dbReference type="EMBL" id="KN847339">
    <property type="protein sequence ID" value="KIW39822.1"/>
    <property type="molecule type" value="Genomic_DNA"/>
</dbReference>
<organism evidence="11 12">
    <name type="scientific">Exophiala oligosperma</name>
    <dbReference type="NCBI Taxonomy" id="215243"/>
    <lineage>
        <taxon>Eukaryota</taxon>
        <taxon>Fungi</taxon>
        <taxon>Dikarya</taxon>
        <taxon>Ascomycota</taxon>
        <taxon>Pezizomycotina</taxon>
        <taxon>Eurotiomycetes</taxon>
        <taxon>Chaetothyriomycetidae</taxon>
        <taxon>Chaetothyriales</taxon>
        <taxon>Herpotrichiellaceae</taxon>
        <taxon>Exophiala</taxon>
    </lineage>
</organism>
<evidence type="ECO:0000256" key="1">
    <source>
        <dbReference type="ARBA" id="ARBA00004123"/>
    </source>
</evidence>
<dbReference type="STRING" id="215243.A0A0D2BQN8"/>
<evidence type="ECO:0000313" key="12">
    <source>
        <dbReference type="Proteomes" id="UP000053342"/>
    </source>
</evidence>
<feature type="compositionally biased region" description="Polar residues" evidence="9">
    <location>
        <begin position="605"/>
        <end position="615"/>
    </location>
</feature>
<feature type="compositionally biased region" description="Polar residues" evidence="9">
    <location>
        <begin position="642"/>
        <end position="652"/>
    </location>
</feature>
<evidence type="ECO:0000256" key="6">
    <source>
        <dbReference type="ARBA" id="ARBA00023163"/>
    </source>
</evidence>
<keyword evidence="8" id="KW-0175">Coiled coil</keyword>
<dbReference type="InterPro" id="IPR007219">
    <property type="entry name" value="XnlR_reg_dom"/>
</dbReference>
<dbReference type="GeneID" id="27360477"/>
<dbReference type="InterPro" id="IPR001138">
    <property type="entry name" value="Zn2Cys6_DnaBD"/>
</dbReference>
<feature type="region of interest" description="Disordered" evidence="9">
    <location>
        <begin position="733"/>
        <end position="757"/>
    </location>
</feature>
<evidence type="ECO:0000256" key="9">
    <source>
        <dbReference type="SAM" id="MobiDB-lite"/>
    </source>
</evidence>
<feature type="domain" description="Zn(2)-C6 fungal-type" evidence="10">
    <location>
        <begin position="23"/>
        <end position="53"/>
    </location>
</feature>
<evidence type="ECO:0000256" key="3">
    <source>
        <dbReference type="ARBA" id="ARBA00022833"/>
    </source>
</evidence>
<dbReference type="PROSITE" id="PS50048">
    <property type="entry name" value="ZN2_CY6_FUNGAL_2"/>
    <property type="match status" value="1"/>
</dbReference>
<dbReference type="HOGENOM" id="CLU_007124_0_0_1"/>
<dbReference type="SUPFAM" id="SSF57701">
    <property type="entry name" value="Zn2/Cys6 DNA-binding domain"/>
    <property type="match status" value="1"/>
</dbReference>
<proteinExistence type="predicted"/>
<dbReference type="AlphaFoldDB" id="A0A0D2BQN8"/>